<dbReference type="SMART" id="SM00749">
    <property type="entry name" value="BON"/>
    <property type="match status" value="2"/>
</dbReference>
<evidence type="ECO:0000313" key="4">
    <source>
        <dbReference type="EMBL" id="RDF04701.1"/>
    </source>
</evidence>
<protein>
    <submittedName>
        <fullName evidence="4">Osmotically-inducible protein OsmY</fullName>
    </submittedName>
</protein>
<evidence type="ECO:0000313" key="5">
    <source>
        <dbReference type="Proteomes" id="UP000253999"/>
    </source>
</evidence>
<dbReference type="PANTHER" id="PTHR34606:SF4">
    <property type="entry name" value="OUTER MEMBRANE LIPOPROTEIN DOLP"/>
    <property type="match status" value="1"/>
</dbReference>
<dbReference type="RefSeq" id="WP_111312862.1">
    <property type="nucleotide sequence ID" value="NZ_CAUPAH010000020.1"/>
</dbReference>
<dbReference type="Gene3D" id="3.30.1340.30">
    <property type="match status" value="1"/>
</dbReference>
<dbReference type="Pfam" id="PF04972">
    <property type="entry name" value="BON"/>
    <property type="match status" value="2"/>
</dbReference>
<gene>
    <name evidence="4" type="ORF">DPV98_04830</name>
</gene>
<dbReference type="InterPro" id="IPR014004">
    <property type="entry name" value="Transpt-assoc_nodulatn_dom_bac"/>
</dbReference>
<dbReference type="EMBL" id="QEQD01000004">
    <property type="protein sequence ID" value="RDF04701.1"/>
    <property type="molecule type" value="Genomic_DNA"/>
</dbReference>
<keyword evidence="1 2" id="KW-0732">Signal</keyword>
<evidence type="ECO:0000256" key="1">
    <source>
        <dbReference type="ARBA" id="ARBA00022729"/>
    </source>
</evidence>
<accession>A0A369ZI18</accession>
<dbReference type="PROSITE" id="PS50914">
    <property type="entry name" value="BON"/>
    <property type="match status" value="2"/>
</dbReference>
<comment type="caution">
    <text evidence="4">The sequence shown here is derived from an EMBL/GenBank/DDBJ whole genome shotgun (WGS) entry which is preliminary data.</text>
</comment>
<feature type="signal peptide" evidence="2">
    <location>
        <begin position="1"/>
        <end position="22"/>
    </location>
</feature>
<dbReference type="STRING" id="735.B0185_07360"/>
<name>A0A369ZI18_HAEPH</name>
<proteinExistence type="predicted"/>
<evidence type="ECO:0000256" key="2">
    <source>
        <dbReference type="SAM" id="SignalP"/>
    </source>
</evidence>
<dbReference type="AlphaFoldDB" id="A0A369ZI18"/>
<organism evidence="4 5">
    <name type="scientific">Haemophilus parahaemolyticus</name>
    <dbReference type="NCBI Taxonomy" id="735"/>
    <lineage>
        <taxon>Bacteria</taxon>
        <taxon>Pseudomonadati</taxon>
        <taxon>Pseudomonadota</taxon>
        <taxon>Gammaproteobacteria</taxon>
        <taxon>Pasteurellales</taxon>
        <taxon>Pasteurellaceae</taxon>
        <taxon>Haemophilus</taxon>
    </lineage>
</organism>
<reference evidence="4 5" key="1">
    <citation type="submission" date="2018-05" db="EMBL/GenBank/DDBJ databases">
        <title>Draft Genome Sequences for a Diverse set of 7 Haemophilus Species.</title>
        <authorList>
            <person name="Nichols M."/>
            <person name="Topaz N."/>
            <person name="Wang X."/>
            <person name="Wang X."/>
            <person name="Boxrud D."/>
        </authorList>
    </citation>
    <scope>NUCLEOTIDE SEQUENCE [LARGE SCALE GENOMIC DNA]</scope>
    <source>
        <strain evidence="4 5">C2010039593</strain>
    </source>
</reference>
<sequence length="196" mass="20851">MKTLVKKSLLTLLFGTALLSLQGCITTAVVTTAAVAGKVATDPRSTGTQVDDEILEEKVAQNLNNDAQLKTETRINVVVYNGKVLLIGQAPNYTAAETAKNIAAGVDGVKEVVNEIRTGEVIRASQVAIDSWITTTIKSKLLLNGEVKTTEVKVITENGEVFLIGKLSHTQADAATEVARNVRGVSKVVKVITYAM</sequence>
<dbReference type="NCBIfam" id="NF008247">
    <property type="entry name" value="PRK11023.1"/>
    <property type="match status" value="1"/>
</dbReference>
<dbReference type="InterPro" id="IPR007055">
    <property type="entry name" value="BON_dom"/>
</dbReference>
<feature type="domain" description="BON" evidence="3">
    <location>
        <begin position="51"/>
        <end position="120"/>
    </location>
</feature>
<dbReference type="Proteomes" id="UP000253999">
    <property type="component" value="Unassembled WGS sequence"/>
</dbReference>
<evidence type="ECO:0000259" key="3">
    <source>
        <dbReference type="PROSITE" id="PS50914"/>
    </source>
</evidence>
<feature type="domain" description="BON" evidence="3">
    <location>
        <begin position="129"/>
        <end position="196"/>
    </location>
</feature>
<dbReference type="PROSITE" id="PS51257">
    <property type="entry name" value="PROKAR_LIPOPROTEIN"/>
    <property type="match status" value="1"/>
</dbReference>
<dbReference type="PANTHER" id="PTHR34606">
    <property type="entry name" value="BON DOMAIN-CONTAINING PROTEIN"/>
    <property type="match status" value="1"/>
</dbReference>
<dbReference type="InterPro" id="IPR051686">
    <property type="entry name" value="Lipoprotein_DolP"/>
</dbReference>
<feature type="chain" id="PRO_5016967704" evidence="2">
    <location>
        <begin position="23"/>
        <end position="196"/>
    </location>
</feature>